<sequence length="39" mass="4623">MHKTYALFLYVKNKLFNKNADSPVKNKLFLRLRGQEKAP</sequence>
<dbReference type="EMBL" id="AFCS01000133">
    <property type="protein sequence ID" value="EHC83032.1"/>
    <property type="molecule type" value="Genomic_DNA"/>
</dbReference>
<gene>
    <name evidence="1" type="ORF">LTSEMON_0483</name>
</gene>
<reference evidence="1 2" key="1">
    <citation type="journal article" date="2011" name="BMC Genomics">
        <title>Genome sequencing reveals diversification of virulence factor content and possible host adaptation in distinct subpopulations of Salmonella enterica.</title>
        <authorList>
            <person name="den Bakker H.C."/>
            <person name="Moreno Switt A.I."/>
            <person name="Govoni G."/>
            <person name="Cummings C.A."/>
            <person name="Ranieri M.L."/>
            <person name="Degoricija L."/>
            <person name="Hoelzer K."/>
            <person name="Rodriguez-Rivera L.D."/>
            <person name="Brown S."/>
            <person name="Bolchacova E."/>
            <person name="Furtado M.R."/>
            <person name="Wiedmann M."/>
        </authorList>
    </citation>
    <scope>NUCLEOTIDE SEQUENCE [LARGE SCALE GENOMIC DNA]</scope>
    <source>
        <strain evidence="1 2">S5-403</strain>
    </source>
</reference>
<proteinExistence type="predicted"/>
<dbReference type="PATRIC" id="fig|913242.3.peg.510"/>
<dbReference type="AlphaFoldDB" id="G5PYJ8"/>
<accession>G5PYJ8</accession>
<dbReference type="Proteomes" id="UP000003221">
    <property type="component" value="Unassembled WGS sequence"/>
</dbReference>
<name>G5PYJ8_SALMO</name>
<evidence type="ECO:0000313" key="2">
    <source>
        <dbReference type="Proteomes" id="UP000003221"/>
    </source>
</evidence>
<comment type="caution">
    <text evidence="1">The sequence shown here is derived from an EMBL/GenBank/DDBJ whole genome shotgun (WGS) entry which is preliminary data.</text>
</comment>
<evidence type="ECO:0000313" key="1">
    <source>
        <dbReference type="EMBL" id="EHC83032.1"/>
    </source>
</evidence>
<organism evidence="1 2">
    <name type="scientific">Salmonella enterica subsp. enterica serovar Montevideo str. S5-403</name>
    <dbReference type="NCBI Taxonomy" id="913242"/>
    <lineage>
        <taxon>Bacteria</taxon>
        <taxon>Pseudomonadati</taxon>
        <taxon>Pseudomonadota</taxon>
        <taxon>Gammaproteobacteria</taxon>
        <taxon>Enterobacterales</taxon>
        <taxon>Enterobacteriaceae</taxon>
        <taxon>Salmonella</taxon>
    </lineage>
</organism>
<protein>
    <submittedName>
        <fullName evidence="1">Uncharacterized protein</fullName>
    </submittedName>
</protein>